<dbReference type="PIRSF" id="PIRSF004983">
    <property type="entry name" value="MenD"/>
    <property type="match status" value="1"/>
</dbReference>
<comment type="similarity">
    <text evidence="6">Belongs to the TPP enzyme family. MenD subfamily.</text>
</comment>
<dbReference type="GO" id="GO:0070204">
    <property type="term" value="F:2-succinyl-5-enolpyruvyl-6-hydroxy-3-cyclohexene-1-carboxylic-acid synthase activity"/>
    <property type="evidence" value="ECO:0007669"/>
    <property type="project" value="UniProtKB-UniRule"/>
</dbReference>
<protein>
    <recommendedName>
        <fullName evidence="6">2-succinyl-5-enolpyruvyl-6-hydroxy-3-cyclohexene-1-carboxylate synthase</fullName>
        <shortName evidence="6">SEPHCHC synthase</shortName>
        <ecNumber evidence="6">2.2.1.9</ecNumber>
    </recommendedName>
    <alternativeName>
        <fullName evidence="6">Menaquinone biosynthesis protein MenD</fullName>
    </alternativeName>
</protein>
<evidence type="ECO:0000256" key="2">
    <source>
        <dbReference type="ARBA" id="ARBA00022723"/>
    </source>
</evidence>
<evidence type="ECO:0000256" key="1">
    <source>
        <dbReference type="ARBA" id="ARBA00022679"/>
    </source>
</evidence>
<evidence type="ECO:0000313" key="11">
    <source>
        <dbReference type="Proteomes" id="UP000278981"/>
    </source>
</evidence>
<comment type="caution">
    <text evidence="10">The sequence shown here is derived from an EMBL/GenBank/DDBJ whole genome shotgun (WGS) entry which is preliminary data.</text>
</comment>
<feature type="domain" description="Thiamine pyrophosphate enzyme N-terminal TPP-binding" evidence="8">
    <location>
        <begin position="10"/>
        <end position="121"/>
    </location>
</feature>
<keyword evidence="1 6" id="KW-0808">Transferase</keyword>
<dbReference type="SUPFAM" id="SSF52518">
    <property type="entry name" value="Thiamin diphosphate-binding fold (THDP-binding)"/>
    <property type="match status" value="2"/>
</dbReference>
<organism evidence="10 11">
    <name type="scientific">Micromonospora ureilytica</name>
    <dbReference type="NCBI Taxonomy" id="709868"/>
    <lineage>
        <taxon>Bacteria</taxon>
        <taxon>Bacillati</taxon>
        <taxon>Actinomycetota</taxon>
        <taxon>Actinomycetes</taxon>
        <taxon>Micromonosporales</taxon>
        <taxon>Micromonosporaceae</taxon>
        <taxon>Micromonospora</taxon>
    </lineage>
</organism>
<sequence length="553" mass="58524">MHLSDPLTSTVADELARCGVTDVVASPGLHSGVLAHAVHQCPGMRLHVRIDERSAAFLALGLARASGRPAAVVCTSGTAAANLHPAVLEARHSRVPLVVITTDRLPALRGTGANQATDQVRLYGTATPHYTELNTEPPTTATVRYWRSAVSRAVGSCAHGPVHLNLGLHEPYDAPAPLADEAALLASARPPGEPWTRVRHAPEAPRTLDVPAHGVIVVGDGASDPHAAVTFAEQAGWPLLAEPQSGARYGANAIRTYGDLLSHREFRKGAEPEMVITMGRPGVHLAVLDYLGQARDHLVVDPSADWADPTRGATEVLSRLGTPRLRDQDPDWLRRWQDADKAAGGALDVMLDRTDLSEPRIARDLVAAIPDGSLLFAGSSMPIRDLEQTMRPRQNVRILANRGLNGIDGAVSSAIGAALAHQAQGGGRAYALLGDLSLLHDQNGLITGLGSPRPDLTIVVVNNNGGGIFSLLPVRRPIDDFEMLFGTPHGVSFEQVAAASGWPYTRAAGTAELLAVLDQPGPRLIEVVTDRRDNASLHRRLTVAVMSAVGAAL</sequence>
<keyword evidence="5 6" id="KW-0464">Manganese</keyword>
<accession>A0A3N9XWB6</accession>
<comment type="cofactor">
    <cofactor evidence="6">
        <name>thiamine diphosphate</name>
        <dbReference type="ChEBI" id="CHEBI:58937"/>
    </cofactor>
    <text evidence="6">Binds 1 thiamine pyrophosphate per subunit.</text>
</comment>
<evidence type="ECO:0000259" key="7">
    <source>
        <dbReference type="Pfam" id="PF02775"/>
    </source>
</evidence>
<dbReference type="CDD" id="cd02009">
    <property type="entry name" value="TPP_SHCHC_synthase"/>
    <property type="match status" value="1"/>
</dbReference>
<reference evidence="10 11" key="1">
    <citation type="submission" date="2018-04" db="EMBL/GenBank/DDBJ databases">
        <title>Micromonosporas from Atacama Desert.</title>
        <authorList>
            <person name="Carro L."/>
            <person name="Klenk H.-P."/>
            <person name="Goodfellow M."/>
        </authorList>
    </citation>
    <scope>NUCLEOTIDE SEQUENCE [LARGE SCALE GENOMIC DNA]</scope>
    <source>
        <strain evidence="10 11">LB19</strain>
    </source>
</reference>
<dbReference type="InterPro" id="IPR004433">
    <property type="entry name" value="MenaQ_synth_MenD"/>
</dbReference>
<dbReference type="GO" id="GO:0030145">
    <property type="term" value="F:manganese ion binding"/>
    <property type="evidence" value="ECO:0007669"/>
    <property type="project" value="UniProtKB-UniRule"/>
</dbReference>
<dbReference type="InterPro" id="IPR029061">
    <property type="entry name" value="THDP-binding"/>
</dbReference>
<dbReference type="UniPathway" id="UPA01057">
    <property type="reaction ID" value="UER00164"/>
</dbReference>
<comment type="pathway">
    <text evidence="6">Quinol/quinone metabolism; menaquinone biosynthesis.</text>
</comment>
<dbReference type="PANTHER" id="PTHR42916:SF1">
    <property type="entry name" value="PROTEIN PHYLLO, CHLOROPLASTIC"/>
    <property type="match status" value="1"/>
</dbReference>
<evidence type="ECO:0000259" key="8">
    <source>
        <dbReference type="Pfam" id="PF02776"/>
    </source>
</evidence>
<dbReference type="Pfam" id="PF16582">
    <property type="entry name" value="TPP_enzyme_M_2"/>
    <property type="match status" value="1"/>
</dbReference>
<dbReference type="EMBL" id="QDGB01000230">
    <property type="protein sequence ID" value="RQX17119.1"/>
    <property type="molecule type" value="Genomic_DNA"/>
</dbReference>
<comment type="subunit">
    <text evidence="6">Homodimer.</text>
</comment>
<evidence type="ECO:0000313" key="10">
    <source>
        <dbReference type="EMBL" id="RQX17119.1"/>
    </source>
</evidence>
<comment type="function">
    <text evidence="6">Catalyzes the thiamine diphosphate-dependent decarboxylation of 2-oxoglutarate and the subsequent addition of the resulting succinic semialdehyde-thiamine pyrophosphate anion to isochorismate to yield 2-succinyl-5-enolpyruvyl-6-hydroxy-3-cyclohexene-1-carboxylate (SEPHCHC).</text>
</comment>
<evidence type="ECO:0000256" key="3">
    <source>
        <dbReference type="ARBA" id="ARBA00022842"/>
    </source>
</evidence>
<dbReference type="RefSeq" id="WP_124819171.1">
    <property type="nucleotide sequence ID" value="NZ_QDGB01000230.1"/>
</dbReference>
<dbReference type="GO" id="GO:0000287">
    <property type="term" value="F:magnesium ion binding"/>
    <property type="evidence" value="ECO:0007669"/>
    <property type="project" value="UniProtKB-UniRule"/>
</dbReference>
<dbReference type="OrthoDB" id="9791859at2"/>
<dbReference type="Pfam" id="PF02775">
    <property type="entry name" value="TPP_enzyme_C"/>
    <property type="match status" value="1"/>
</dbReference>
<keyword evidence="2 6" id="KW-0479">Metal-binding</keyword>
<dbReference type="InterPro" id="IPR011766">
    <property type="entry name" value="TPP_enzyme_TPP-bd"/>
</dbReference>
<name>A0A3N9XWB6_9ACTN</name>
<keyword evidence="3 6" id="KW-0460">Magnesium</keyword>
<dbReference type="EC" id="2.2.1.9" evidence="6"/>
<dbReference type="InterPro" id="IPR032264">
    <property type="entry name" value="MenD_middle"/>
</dbReference>
<comment type="cofactor">
    <cofactor evidence="6">
        <name>Mg(2+)</name>
        <dbReference type="ChEBI" id="CHEBI:18420"/>
    </cofactor>
    <cofactor evidence="6">
        <name>Mn(2+)</name>
        <dbReference type="ChEBI" id="CHEBI:29035"/>
    </cofactor>
</comment>
<dbReference type="Gene3D" id="3.40.50.1220">
    <property type="entry name" value="TPP-binding domain"/>
    <property type="match status" value="1"/>
</dbReference>
<keyword evidence="6" id="KW-0474">Menaquinone biosynthesis</keyword>
<dbReference type="NCBIfam" id="TIGR00173">
    <property type="entry name" value="menD"/>
    <property type="match status" value="1"/>
</dbReference>
<comment type="pathway">
    <text evidence="6">Quinol/quinone metabolism; 1,4-dihydroxy-2-naphthoate biosynthesis; 1,4-dihydroxy-2-naphthoate from chorismate: step 2/7.</text>
</comment>
<dbReference type="AlphaFoldDB" id="A0A3N9XWB6"/>
<proteinExistence type="inferred from homology"/>
<dbReference type="Pfam" id="PF02776">
    <property type="entry name" value="TPP_enzyme_N"/>
    <property type="match status" value="1"/>
</dbReference>
<feature type="domain" description="Menaquinone biosynthesis protein MenD middle" evidence="9">
    <location>
        <begin position="212"/>
        <end position="376"/>
    </location>
</feature>
<evidence type="ECO:0000256" key="5">
    <source>
        <dbReference type="ARBA" id="ARBA00023211"/>
    </source>
</evidence>
<dbReference type="InterPro" id="IPR012001">
    <property type="entry name" value="Thiamin_PyroP_enz_TPP-bd_dom"/>
</dbReference>
<dbReference type="UniPathway" id="UPA00079"/>
<gene>
    <name evidence="6" type="primary">menD</name>
    <name evidence="10" type="ORF">DDE19_12280</name>
</gene>
<dbReference type="GO" id="GO:0030976">
    <property type="term" value="F:thiamine pyrophosphate binding"/>
    <property type="evidence" value="ECO:0007669"/>
    <property type="project" value="UniProtKB-UniRule"/>
</dbReference>
<dbReference type="Gene3D" id="3.40.50.970">
    <property type="match status" value="2"/>
</dbReference>
<keyword evidence="4 6" id="KW-0786">Thiamine pyrophosphate</keyword>
<dbReference type="Proteomes" id="UP000278981">
    <property type="component" value="Unassembled WGS sequence"/>
</dbReference>
<dbReference type="HAMAP" id="MF_01659">
    <property type="entry name" value="MenD"/>
    <property type="match status" value="1"/>
</dbReference>
<dbReference type="GO" id="GO:0009234">
    <property type="term" value="P:menaquinone biosynthetic process"/>
    <property type="evidence" value="ECO:0007669"/>
    <property type="project" value="UniProtKB-UniRule"/>
</dbReference>
<comment type="catalytic activity">
    <reaction evidence="6">
        <text>isochorismate + 2-oxoglutarate + H(+) = 5-enolpyruvoyl-6-hydroxy-2-succinyl-cyclohex-3-ene-1-carboxylate + CO2</text>
        <dbReference type="Rhea" id="RHEA:25593"/>
        <dbReference type="ChEBI" id="CHEBI:15378"/>
        <dbReference type="ChEBI" id="CHEBI:16526"/>
        <dbReference type="ChEBI" id="CHEBI:16810"/>
        <dbReference type="ChEBI" id="CHEBI:29780"/>
        <dbReference type="ChEBI" id="CHEBI:58818"/>
        <dbReference type="EC" id="2.2.1.9"/>
    </reaction>
</comment>
<evidence type="ECO:0000256" key="4">
    <source>
        <dbReference type="ARBA" id="ARBA00023052"/>
    </source>
</evidence>
<evidence type="ECO:0000259" key="9">
    <source>
        <dbReference type="Pfam" id="PF16582"/>
    </source>
</evidence>
<evidence type="ECO:0000256" key="6">
    <source>
        <dbReference type="HAMAP-Rule" id="MF_01659"/>
    </source>
</evidence>
<dbReference type="PANTHER" id="PTHR42916">
    <property type="entry name" value="2-SUCCINYL-5-ENOLPYRUVYL-6-HYDROXY-3-CYCLOHEXENE-1-CARBOXYLATE SYNTHASE"/>
    <property type="match status" value="1"/>
</dbReference>
<dbReference type="CDD" id="cd07037">
    <property type="entry name" value="TPP_PYR_MenD"/>
    <property type="match status" value="1"/>
</dbReference>
<feature type="domain" description="Thiamine pyrophosphate enzyme TPP-binding" evidence="7">
    <location>
        <begin position="388"/>
        <end position="527"/>
    </location>
</feature>